<dbReference type="AlphaFoldDB" id="A0A9P5JY38"/>
<reference evidence="4" key="2">
    <citation type="journal article" date="2020" name="Nat. Commun.">
        <title>Large-scale genome sequencing of mycorrhizal fungi provides insights into the early evolution of symbiotic traits.</title>
        <authorList>
            <person name="Miyauchi S."/>
            <person name="Kiss E."/>
            <person name="Kuo A."/>
            <person name="Drula E."/>
            <person name="Kohler A."/>
            <person name="Sanchez-Garcia M."/>
            <person name="Morin E."/>
            <person name="Andreopoulos B."/>
            <person name="Barry K.W."/>
            <person name="Bonito G."/>
            <person name="Buee M."/>
            <person name="Carver A."/>
            <person name="Chen C."/>
            <person name="Cichocki N."/>
            <person name="Clum A."/>
            <person name="Culley D."/>
            <person name="Crous P.W."/>
            <person name="Fauchery L."/>
            <person name="Girlanda M."/>
            <person name="Hayes R.D."/>
            <person name="Keri Z."/>
            <person name="LaButti K."/>
            <person name="Lipzen A."/>
            <person name="Lombard V."/>
            <person name="Magnuson J."/>
            <person name="Maillard F."/>
            <person name="Murat C."/>
            <person name="Nolan M."/>
            <person name="Ohm R.A."/>
            <person name="Pangilinan J."/>
            <person name="Pereira M.F."/>
            <person name="Perotto S."/>
            <person name="Peter M."/>
            <person name="Pfister S."/>
            <person name="Riley R."/>
            <person name="Sitrit Y."/>
            <person name="Stielow J.B."/>
            <person name="Szollosi G."/>
            <person name="Zifcakova L."/>
            <person name="Stursova M."/>
            <person name="Spatafora J.W."/>
            <person name="Tedersoo L."/>
            <person name="Vaario L.M."/>
            <person name="Yamada A."/>
            <person name="Yan M."/>
            <person name="Wang P."/>
            <person name="Xu J."/>
            <person name="Bruns T."/>
            <person name="Baldrian P."/>
            <person name="Vilgalys R."/>
            <person name="Dunand C."/>
            <person name="Henrissat B."/>
            <person name="Grigoriev I.V."/>
            <person name="Hibbett D."/>
            <person name="Nagy L.G."/>
            <person name="Martin F.M."/>
        </authorList>
    </citation>
    <scope>NUCLEOTIDE SEQUENCE</scope>
    <source>
        <strain evidence="4">Prilba</strain>
    </source>
</reference>
<feature type="transmembrane region" description="Helical" evidence="2">
    <location>
        <begin position="6"/>
        <end position="24"/>
    </location>
</feature>
<gene>
    <name evidence="4" type="ORF">DFH94DRAFT_856607</name>
</gene>
<evidence type="ECO:0000313" key="5">
    <source>
        <dbReference type="Proteomes" id="UP000759537"/>
    </source>
</evidence>
<feature type="compositionally biased region" description="Polar residues" evidence="1">
    <location>
        <begin position="856"/>
        <end position="868"/>
    </location>
</feature>
<keyword evidence="2" id="KW-1133">Transmembrane helix</keyword>
<feature type="transmembrane region" description="Helical" evidence="2">
    <location>
        <begin position="111"/>
        <end position="129"/>
    </location>
</feature>
<name>A0A9P5JY38_9AGAM</name>
<dbReference type="OrthoDB" id="3219854at2759"/>
<dbReference type="Proteomes" id="UP000759537">
    <property type="component" value="Unassembled WGS sequence"/>
</dbReference>
<dbReference type="Pfam" id="PF20153">
    <property type="entry name" value="DUF6535"/>
    <property type="match status" value="1"/>
</dbReference>
<feature type="transmembrane region" description="Helical" evidence="2">
    <location>
        <begin position="141"/>
        <end position="159"/>
    </location>
</feature>
<comment type="caution">
    <text evidence="4">The sequence shown here is derived from an EMBL/GenBank/DDBJ whole genome shotgun (WGS) entry which is preliminary data.</text>
</comment>
<keyword evidence="2" id="KW-0812">Transmembrane</keyword>
<feature type="compositionally biased region" description="Polar residues" evidence="1">
    <location>
        <begin position="881"/>
        <end position="897"/>
    </location>
</feature>
<evidence type="ECO:0000256" key="1">
    <source>
        <dbReference type="SAM" id="MobiDB-lite"/>
    </source>
</evidence>
<accession>A0A9P5JY38</accession>
<protein>
    <recommendedName>
        <fullName evidence="3">DUF6535 domain-containing protein</fullName>
    </recommendedName>
</protein>
<organism evidence="4 5">
    <name type="scientific">Russula ochroleuca</name>
    <dbReference type="NCBI Taxonomy" id="152965"/>
    <lineage>
        <taxon>Eukaryota</taxon>
        <taxon>Fungi</taxon>
        <taxon>Dikarya</taxon>
        <taxon>Basidiomycota</taxon>
        <taxon>Agaricomycotina</taxon>
        <taxon>Agaricomycetes</taxon>
        <taxon>Russulales</taxon>
        <taxon>Russulaceae</taxon>
        <taxon>Russula</taxon>
    </lineage>
</organism>
<feature type="region of interest" description="Disordered" evidence="1">
    <location>
        <begin position="1033"/>
        <end position="1057"/>
    </location>
</feature>
<sequence length="1057" mass="119658">MVILNTIFSSIVASFIIEIYKTLLPSNSQQVLQTSDSRRGDAVRINIVLFLSLFLSILSAVSCTLIQQWCCEYLNFAYPRAAPHESGRVRTYLFQGLDKFQMRRFMYGTHVLLHISVFLFFWAIGDFFYTVDHLFGVVARYALVAASIVYVLLSISPLISNNSPYNTPITLLLRVGWIILHIINRFPSWFPSWYRREPFDLTGLKYYQGIHFDRAQFYSMEAGKRAENIEPYAMKWLFTDDDFSDDDMDKFLEGLPGYMSSSHTKKGQLDQYLTADPILSRIKEHFITCATSVGLSDEARIERVSSCVKALLRIFQYSREYKQKAVESSPELAPDKLKRELELQRKYTQELINHFKSLSDMVDQEIALRASCIGALAVQGLLSQLAQDNRKTDKSQFPISLIPIYEFSLPPNDNTDTMRQPDGGHRSKPEEMWDSLLQDGPLTNLTTLAQAIRDREDAPPSNLSFCWKTLDKLLKQLGTIRFKGSTHAQDRFDKLHEDIRTYVRDDERGFRVTPLLEILDIVARGQRLLTLFSGYPKYQAKYHNRPDVVFGKEYLQNSDLLEAFADCLPHFISNNSLDNSPEVSRDLMEKVVRDDNLWTSLQVNLWNIQRSDRPTPDKHRVFEDCCTVVYLAFLIPEDSREVDRRAPEFESLAQNWWPFIEHCFRVQVTFMGKATNFRVGVIKARFCNALLARFSNDIKEGTVSFRSQWDVASLARLIRTLGLWDKENLEFWNSYVNGGHIGAEFTTKALEMIDIIARDGPLLIFCLLGHLTVSAVPLDQSGLEFEDIEKVRKLQVKVIDKERLHLNRPSDKVWGEVGQMRKQVHDLLGKNAGKDIKILQDLLQLIDDVYNLRFSGSGSEGPSQSNPAEEQGCKASDAKILTSSSESRGITNRCSFDSESTSVSGGGPPSGTPTGEREVGFGQNPAVKVLDRERETYVPVRAESLQSDESGSRGLPSHATVQRTPGVRIMGRSTVTSISAIHLPVLGDARQHGFTRQTDSGYSGTLGLSLVTPASTSVLSTSRIIRPNHAIGSSYEPFEFSNEDQSSTESSSLLSHP</sequence>
<reference evidence="4" key="1">
    <citation type="submission" date="2019-10" db="EMBL/GenBank/DDBJ databases">
        <authorList>
            <consortium name="DOE Joint Genome Institute"/>
            <person name="Kuo A."/>
            <person name="Miyauchi S."/>
            <person name="Kiss E."/>
            <person name="Drula E."/>
            <person name="Kohler A."/>
            <person name="Sanchez-Garcia M."/>
            <person name="Andreopoulos B."/>
            <person name="Barry K.W."/>
            <person name="Bonito G."/>
            <person name="Buee M."/>
            <person name="Carver A."/>
            <person name="Chen C."/>
            <person name="Cichocki N."/>
            <person name="Clum A."/>
            <person name="Culley D."/>
            <person name="Crous P.W."/>
            <person name="Fauchery L."/>
            <person name="Girlanda M."/>
            <person name="Hayes R."/>
            <person name="Keri Z."/>
            <person name="LaButti K."/>
            <person name="Lipzen A."/>
            <person name="Lombard V."/>
            <person name="Magnuson J."/>
            <person name="Maillard F."/>
            <person name="Morin E."/>
            <person name="Murat C."/>
            <person name="Nolan M."/>
            <person name="Ohm R."/>
            <person name="Pangilinan J."/>
            <person name="Pereira M."/>
            <person name="Perotto S."/>
            <person name="Peter M."/>
            <person name="Riley R."/>
            <person name="Sitrit Y."/>
            <person name="Stielow B."/>
            <person name="Szollosi G."/>
            <person name="Zifcakova L."/>
            <person name="Stursova M."/>
            <person name="Spatafora J.W."/>
            <person name="Tedersoo L."/>
            <person name="Vaario L.-M."/>
            <person name="Yamada A."/>
            <person name="Yan M."/>
            <person name="Wang P."/>
            <person name="Xu J."/>
            <person name="Bruns T."/>
            <person name="Baldrian P."/>
            <person name="Vilgalys R."/>
            <person name="Henrissat B."/>
            <person name="Grigoriev I.V."/>
            <person name="Hibbett D."/>
            <person name="Nagy L.G."/>
            <person name="Martin F.M."/>
        </authorList>
    </citation>
    <scope>NUCLEOTIDE SEQUENCE</scope>
    <source>
        <strain evidence="4">Prilba</strain>
    </source>
</reference>
<evidence type="ECO:0000259" key="3">
    <source>
        <dbReference type="Pfam" id="PF20153"/>
    </source>
</evidence>
<dbReference type="InterPro" id="IPR045338">
    <property type="entry name" value="DUF6535"/>
</dbReference>
<proteinExistence type="predicted"/>
<evidence type="ECO:0000256" key="2">
    <source>
        <dbReference type="SAM" id="Phobius"/>
    </source>
</evidence>
<feature type="domain" description="DUF6535" evidence="3">
    <location>
        <begin position="3"/>
        <end position="128"/>
    </location>
</feature>
<feature type="transmembrane region" description="Helical" evidence="2">
    <location>
        <begin position="165"/>
        <end position="186"/>
    </location>
</feature>
<keyword evidence="2" id="KW-0472">Membrane</keyword>
<feature type="region of interest" description="Disordered" evidence="1">
    <location>
        <begin position="856"/>
        <end position="924"/>
    </location>
</feature>
<keyword evidence="5" id="KW-1185">Reference proteome</keyword>
<dbReference type="EMBL" id="WHVB01000026">
    <property type="protein sequence ID" value="KAF8470299.1"/>
    <property type="molecule type" value="Genomic_DNA"/>
</dbReference>
<feature type="compositionally biased region" description="Low complexity" evidence="1">
    <location>
        <begin position="1047"/>
        <end position="1057"/>
    </location>
</feature>
<feature type="transmembrane region" description="Helical" evidence="2">
    <location>
        <begin position="45"/>
        <end position="69"/>
    </location>
</feature>
<evidence type="ECO:0000313" key="4">
    <source>
        <dbReference type="EMBL" id="KAF8470299.1"/>
    </source>
</evidence>